<dbReference type="GO" id="GO:0006270">
    <property type="term" value="P:DNA replication initiation"/>
    <property type="evidence" value="ECO:0007669"/>
    <property type="project" value="TreeGrafter"/>
</dbReference>
<dbReference type="FunFam" id="3.60.21.60:FF:000003">
    <property type="entry name" value="DNA polymerase alpha subunit B"/>
    <property type="match status" value="1"/>
</dbReference>
<keyword evidence="4" id="KW-0235">DNA replication</keyword>
<evidence type="ECO:0000256" key="5">
    <source>
        <dbReference type="ARBA" id="ARBA00023242"/>
    </source>
</evidence>
<dbReference type="Pfam" id="PF04042">
    <property type="entry name" value="DNA_pol_E_B"/>
    <property type="match status" value="1"/>
</dbReference>
<gene>
    <name evidence="8" type="ORF">FSP39_019217</name>
</gene>
<comment type="similarity">
    <text evidence="2">Belongs to the DNA polymerase alpha subunit B family.</text>
</comment>
<keyword evidence="5" id="KW-0539">Nucleus</keyword>
<evidence type="ECO:0000256" key="2">
    <source>
        <dbReference type="ARBA" id="ARBA00007299"/>
    </source>
</evidence>
<dbReference type="InterPro" id="IPR016722">
    <property type="entry name" value="DNA_pol_alpha_bsu"/>
</dbReference>
<dbReference type="PIRSF" id="PIRSF018300">
    <property type="entry name" value="DNA_pol_alph_2"/>
    <property type="match status" value="1"/>
</dbReference>
<dbReference type="Proteomes" id="UP001186944">
    <property type="component" value="Unassembled WGS sequence"/>
</dbReference>
<evidence type="ECO:0000256" key="1">
    <source>
        <dbReference type="ARBA" id="ARBA00004123"/>
    </source>
</evidence>
<dbReference type="Gene3D" id="3.60.21.60">
    <property type="match status" value="1"/>
</dbReference>
<dbReference type="PANTHER" id="PTHR23061">
    <property type="entry name" value="DNA POLYMERASE 2 ALPHA 70 KDA SUBUNIT"/>
    <property type="match status" value="1"/>
</dbReference>
<evidence type="ECO:0000256" key="3">
    <source>
        <dbReference type="ARBA" id="ARBA00018596"/>
    </source>
</evidence>
<dbReference type="Pfam" id="PF22062">
    <property type="entry name" value="OB_DPOA2"/>
    <property type="match status" value="1"/>
</dbReference>
<dbReference type="GO" id="GO:0005658">
    <property type="term" value="C:alpha DNA polymerase:primase complex"/>
    <property type="evidence" value="ECO:0007669"/>
    <property type="project" value="TreeGrafter"/>
</dbReference>
<comment type="subcellular location">
    <subcellularLocation>
        <location evidence="1">Nucleus</location>
    </subcellularLocation>
</comment>
<evidence type="ECO:0000313" key="9">
    <source>
        <dbReference type="Proteomes" id="UP001186944"/>
    </source>
</evidence>
<dbReference type="InterPro" id="IPR054300">
    <property type="entry name" value="OB_DPOA2"/>
</dbReference>
<organism evidence="8 9">
    <name type="scientific">Pinctada imbricata</name>
    <name type="common">Atlantic pearl-oyster</name>
    <name type="synonym">Pinctada martensii</name>
    <dbReference type="NCBI Taxonomy" id="66713"/>
    <lineage>
        <taxon>Eukaryota</taxon>
        <taxon>Metazoa</taxon>
        <taxon>Spiralia</taxon>
        <taxon>Lophotrochozoa</taxon>
        <taxon>Mollusca</taxon>
        <taxon>Bivalvia</taxon>
        <taxon>Autobranchia</taxon>
        <taxon>Pteriomorphia</taxon>
        <taxon>Pterioida</taxon>
        <taxon>Pterioidea</taxon>
        <taxon>Pteriidae</taxon>
        <taxon>Pinctada</taxon>
    </lineage>
</organism>
<reference evidence="8" key="1">
    <citation type="submission" date="2019-08" db="EMBL/GenBank/DDBJ databases">
        <title>The improved chromosome-level genome for the pearl oyster Pinctada fucata martensii using PacBio sequencing and Hi-C.</title>
        <authorList>
            <person name="Zheng Z."/>
        </authorList>
    </citation>
    <scope>NUCLEOTIDE SEQUENCE</scope>
    <source>
        <strain evidence="8">ZZ-2019</strain>
        <tissue evidence="8">Adductor muscle</tissue>
    </source>
</reference>
<feature type="domain" description="DNA polymerase alpha/delta/epsilon subunit B" evidence="6">
    <location>
        <begin position="244"/>
        <end position="471"/>
    </location>
</feature>
<proteinExistence type="inferred from homology"/>
<evidence type="ECO:0000256" key="4">
    <source>
        <dbReference type="ARBA" id="ARBA00022705"/>
    </source>
</evidence>
<dbReference type="EMBL" id="VSWD01000009">
    <property type="protein sequence ID" value="KAK3093718.1"/>
    <property type="molecule type" value="Genomic_DNA"/>
</dbReference>
<evidence type="ECO:0000259" key="6">
    <source>
        <dbReference type="Pfam" id="PF04042"/>
    </source>
</evidence>
<sequence length="520" mass="57733">MTHTEVVFKVMPSIAQKRQLTPDNPPVKRFINSIRSPAAPFSPASFSPVGATPSKKYSSRTNAGNIVASFGATDNTSWQGQGQGCTVSAYKHRETKNDDIELKEISHDFKYMFQKLTMKAMVLNDMIDDMATQLEKKHSIEEVGNIAIPAQEEITVIGRIFCDSEGKLNAKSMMIEGSRDTSGGRAMVVDLADLKQYSLFPGQIVAMEGTNSTGQKFVAKKLYEGIQLPFPEVDPDSGPVNLTVFIAVGPFSTSDNLDYEPLKDLMKYLQRDRPDVCILAGPFVDIKNEVIESRKCPVMYDEVFDQQIRSLAQVTTSHNNIIYDVKKIIWSDQSWTRFCSIGCELIIVPSYRDVHHDNVYPQPPYMATDKNSHVHFLPDPCMVSVNGVVFGITSTDVLFHMGSEEISCNPPGAMDRLGRLAYHMVTQQSFYPLYPPSEDVGIDFEAFEVQALMPVTPHVLVTPSDLKQFVKDLNGCCCINPGRITRGQSGGTFARMVINTNNVKSNSSISLNIKAQVVRV</sequence>
<dbReference type="GO" id="GO:0003677">
    <property type="term" value="F:DNA binding"/>
    <property type="evidence" value="ECO:0007669"/>
    <property type="project" value="InterPro"/>
</dbReference>
<keyword evidence="9" id="KW-1185">Reference proteome</keyword>
<accession>A0AA88XXA8</accession>
<evidence type="ECO:0000313" key="8">
    <source>
        <dbReference type="EMBL" id="KAK3093718.1"/>
    </source>
</evidence>
<protein>
    <recommendedName>
        <fullName evidence="3">DNA polymerase alpha subunit B</fullName>
    </recommendedName>
</protein>
<dbReference type="AlphaFoldDB" id="A0AA88XXA8"/>
<feature type="domain" description="DNA polymerase alpha subunit B OB" evidence="7">
    <location>
        <begin position="122"/>
        <end position="225"/>
    </location>
</feature>
<name>A0AA88XXA8_PINIB</name>
<evidence type="ECO:0000259" key="7">
    <source>
        <dbReference type="Pfam" id="PF22062"/>
    </source>
</evidence>
<comment type="caution">
    <text evidence="8">The sequence shown here is derived from an EMBL/GenBank/DDBJ whole genome shotgun (WGS) entry which is preliminary data.</text>
</comment>
<dbReference type="InterPro" id="IPR007185">
    <property type="entry name" value="DNA_pol_a/d/e_bsu"/>
</dbReference>
<dbReference type="PANTHER" id="PTHR23061:SF12">
    <property type="entry name" value="DNA POLYMERASE ALPHA SUBUNIT B"/>
    <property type="match status" value="1"/>
</dbReference>